<sequence length="181" mass="20567">QACPDYAHKTIQTLSSKPIQYINSTSRFHSPSDVETRHFINFDQTQTKQEAIAKSLVSPQTSTLRIRPQRGSSIIQASPSEYINSTSHSASPSDVKARHFVNSNQTLPPSKKQSQYILYRHRQARREFTHNEVQALSKQAHPSTSTRHPALTPHPMYRPIVLAKHLPRARSNFQSSRITTD</sequence>
<dbReference type="AlphaFoldDB" id="A0A9I9DIY8"/>
<dbReference type="EnsemblPlants" id="MELO3C019150.2.1">
    <property type="protein sequence ID" value="MELO3C019150.2.1"/>
    <property type="gene ID" value="MELO3C019150.2"/>
</dbReference>
<reference evidence="1" key="1">
    <citation type="submission" date="2023-03" db="UniProtKB">
        <authorList>
            <consortium name="EnsemblPlants"/>
        </authorList>
    </citation>
    <scope>IDENTIFICATION</scope>
</reference>
<dbReference type="Gramene" id="MELO3C019150.2.1">
    <property type="protein sequence ID" value="MELO3C019150.2.1"/>
    <property type="gene ID" value="MELO3C019150.2"/>
</dbReference>
<name>A0A9I9DIY8_CUCME</name>
<evidence type="ECO:0000313" key="1">
    <source>
        <dbReference type="EnsemblPlants" id="MELO3C019150.2.1"/>
    </source>
</evidence>
<organism evidence="1">
    <name type="scientific">Cucumis melo</name>
    <name type="common">Muskmelon</name>
    <dbReference type="NCBI Taxonomy" id="3656"/>
    <lineage>
        <taxon>Eukaryota</taxon>
        <taxon>Viridiplantae</taxon>
        <taxon>Streptophyta</taxon>
        <taxon>Embryophyta</taxon>
        <taxon>Tracheophyta</taxon>
        <taxon>Spermatophyta</taxon>
        <taxon>Magnoliopsida</taxon>
        <taxon>eudicotyledons</taxon>
        <taxon>Gunneridae</taxon>
        <taxon>Pentapetalae</taxon>
        <taxon>rosids</taxon>
        <taxon>fabids</taxon>
        <taxon>Cucurbitales</taxon>
        <taxon>Cucurbitaceae</taxon>
        <taxon>Benincaseae</taxon>
        <taxon>Cucumis</taxon>
    </lineage>
</organism>
<accession>A0A9I9DIY8</accession>
<proteinExistence type="predicted"/>
<protein>
    <submittedName>
        <fullName evidence="1">Uncharacterized protein</fullName>
    </submittedName>
</protein>